<feature type="region of interest" description="Disordered" evidence="2">
    <location>
        <begin position="98"/>
        <end position="208"/>
    </location>
</feature>
<keyword evidence="5" id="KW-1185">Reference proteome</keyword>
<dbReference type="InterPro" id="IPR035979">
    <property type="entry name" value="RBD_domain_sf"/>
</dbReference>
<evidence type="ECO:0000259" key="3">
    <source>
        <dbReference type="PROSITE" id="PS50102"/>
    </source>
</evidence>
<evidence type="ECO:0000256" key="2">
    <source>
        <dbReference type="SAM" id="MobiDB-lite"/>
    </source>
</evidence>
<dbReference type="PROSITE" id="PS50102">
    <property type="entry name" value="RRM"/>
    <property type="match status" value="3"/>
</dbReference>
<feature type="compositionally biased region" description="Low complexity" evidence="2">
    <location>
        <begin position="677"/>
        <end position="688"/>
    </location>
</feature>
<feature type="domain" description="RRM" evidence="3">
    <location>
        <begin position="211"/>
        <end position="289"/>
    </location>
</feature>
<feature type="compositionally biased region" description="Basic and acidic residues" evidence="2">
    <location>
        <begin position="52"/>
        <end position="64"/>
    </location>
</feature>
<evidence type="ECO:0000313" key="5">
    <source>
        <dbReference type="Proteomes" id="UP000422736"/>
    </source>
</evidence>
<reference evidence="4 5" key="1">
    <citation type="submission" date="2016-03" db="EMBL/GenBank/DDBJ databases">
        <title>How can Kluyveromyces marxianus grow so fast - potential evolutionary course in Saccharomyces Complex revealed by comparative genomics.</title>
        <authorList>
            <person name="Mo W."/>
            <person name="Lu W."/>
            <person name="Yang X."/>
            <person name="Qi J."/>
            <person name="Lv H."/>
        </authorList>
    </citation>
    <scope>NUCLEOTIDE SEQUENCE [LARGE SCALE GENOMIC DNA]</scope>
    <source>
        <strain evidence="4 5">FIM1</strain>
    </source>
</reference>
<dbReference type="Gene3D" id="3.30.70.330">
    <property type="match status" value="4"/>
</dbReference>
<feature type="domain" description="RRM" evidence="3">
    <location>
        <begin position="480"/>
        <end position="556"/>
    </location>
</feature>
<dbReference type="CDD" id="cd21602">
    <property type="entry name" value="RRM2_PES4_MIP6"/>
    <property type="match status" value="1"/>
</dbReference>
<protein>
    <submittedName>
        <fullName evidence="4">PES4</fullName>
    </submittedName>
</protein>
<feature type="region of interest" description="Disordered" evidence="2">
    <location>
        <begin position="446"/>
        <end position="475"/>
    </location>
</feature>
<feature type="compositionally biased region" description="Low complexity" evidence="2">
    <location>
        <begin position="137"/>
        <end position="159"/>
    </location>
</feature>
<feature type="compositionally biased region" description="Low complexity" evidence="2">
    <location>
        <begin position="166"/>
        <end position="188"/>
    </location>
</feature>
<dbReference type="Proteomes" id="UP000422736">
    <property type="component" value="Chromosome 1"/>
</dbReference>
<evidence type="ECO:0000313" key="4">
    <source>
        <dbReference type="EMBL" id="QGN13765.1"/>
    </source>
</evidence>
<evidence type="ECO:0000256" key="1">
    <source>
        <dbReference type="PROSITE-ProRule" id="PRU00176"/>
    </source>
</evidence>
<dbReference type="CDD" id="cd21601">
    <property type="entry name" value="RRM1_PES4_MIP6"/>
    <property type="match status" value="1"/>
</dbReference>
<dbReference type="CDD" id="cd21603">
    <property type="entry name" value="RRM3_PES4_MIP6"/>
    <property type="match status" value="1"/>
</dbReference>
<dbReference type="PANTHER" id="PTHR15241:SF304">
    <property type="entry name" value="RRM DOMAIN-CONTAINING PROTEIN"/>
    <property type="match status" value="1"/>
</dbReference>
<dbReference type="CDD" id="cd21604">
    <property type="entry name" value="RRM4_PES4_MIP6"/>
    <property type="match status" value="1"/>
</dbReference>
<feature type="compositionally biased region" description="Polar residues" evidence="2">
    <location>
        <begin position="190"/>
        <end position="205"/>
    </location>
</feature>
<dbReference type="EMBL" id="CP015054">
    <property type="protein sequence ID" value="QGN13765.1"/>
    <property type="molecule type" value="Genomic_DNA"/>
</dbReference>
<feature type="compositionally biased region" description="Low complexity" evidence="2">
    <location>
        <begin position="695"/>
        <end position="747"/>
    </location>
</feature>
<sequence>MSFEAESSLALNDIPLNIQRNNNSHYVNNKHVISKVQVGKVISEKIGSKKVEENKSRQVDERDGGGSCNASTNANVNANANTNANIAIAIEKSYLDQNQEQGQNQAKNQDQQQDHDQDHDQKLGQNENENENEAQTGSDSGASADAESQVHVQSQSQAQHQKHTQNQHNSAVDSRGSSSTDTTSDGSDLVNLSNSKHATQQSNTMKSEKQTALFIGDLPGNVTEDMLGNIFNKFKSFTSVKICVDSNTKKSLGYGYLNFGDQDDAEKAVDEYNYMPIFGREIRMMPSLRNTYFRKNIGTNVFFSNLPLDNNRFTTRVFYDEFKKFGKILSCKLDRRKNIGFIYFENDAAAKEAIRQYNGKQLFDTNIMCGVHFDRNVRKSPEFEQKIGRINNLTVVKEKLEIEDENGSVIIVDACDSATIKEKKSGNGAGSPSSSTLETAGVAVGTTTTNNNSSVTEDGVTAVGSPVESEASGSKLPHPNAVFVKNLPINPNHDSLLNFFSKVGPVKSVYTSDVSKFESSWAFITYKRIQDTKVAIEKLNGSKYMKRTIEVKKAERHHLEESQCHNNIKPNNYKKTVYLTNLSVICNEEFLKFFCTQERIKTERIVIRYYDDKTDTYSGYVKCNSRNDAQRLFDLMENKLLGDSEVKASWQQPKDLKLLENDALYQDGRKEKRSRNSRNSYVYRAPAPNYRPPRHNGNMINNNINYNYSHGHGHGQNHNGNGNIRNNNHQMKPTANMSNNNSNNNTNQHFFQSPQPYYHHPMHAQQLQLHQPQNQNQQQQQQQQQQQLQQQPVPMPVPYTNAMGQPMGQPMIGRPPVVISNMNGPKNMTREEQARKSYSYEAKKQLMNMLKKETKRCIDFLQHPVATRDENISTIASYIIDVYYKPNYDTLAQLLLLKTGNNYYERVFQSQVELAIEKLGLQER</sequence>
<dbReference type="SMART" id="SM00360">
    <property type="entry name" value="RRM"/>
    <property type="match status" value="4"/>
</dbReference>
<dbReference type="InterPro" id="IPR000504">
    <property type="entry name" value="RRM_dom"/>
</dbReference>
<feature type="region of interest" description="Disordered" evidence="2">
    <location>
        <begin position="667"/>
        <end position="814"/>
    </location>
</feature>
<keyword evidence="1" id="KW-0694">RNA-binding</keyword>
<dbReference type="Pfam" id="PF00076">
    <property type="entry name" value="RRM_1"/>
    <property type="match status" value="3"/>
</dbReference>
<dbReference type="InterPro" id="IPR012677">
    <property type="entry name" value="Nucleotide-bd_a/b_plait_sf"/>
</dbReference>
<feature type="compositionally biased region" description="Basic and acidic residues" evidence="2">
    <location>
        <begin position="112"/>
        <end position="122"/>
    </location>
</feature>
<name>A0ABX6EQP5_KLUMA</name>
<feature type="compositionally biased region" description="Low complexity" evidence="2">
    <location>
        <begin position="98"/>
        <end position="111"/>
    </location>
</feature>
<gene>
    <name evidence="4" type="primary">PES4</name>
    <name evidence="4" type="ORF">FIM1_410</name>
</gene>
<feature type="compositionally biased region" description="Low complexity" evidence="2">
    <location>
        <begin position="446"/>
        <end position="456"/>
    </location>
</feature>
<accession>A0ABX6EQP5</accession>
<feature type="region of interest" description="Disordered" evidence="2">
    <location>
        <begin position="52"/>
        <end position="76"/>
    </location>
</feature>
<dbReference type="PANTHER" id="PTHR15241">
    <property type="entry name" value="TRANSFORMER-2-RELATED"/>
    <property type="match status" value="1"/>
</dbReference>
<proteinExistence type="predicted"/>
<dbReference type="SUPFAM" id="SSF54928">
    <property type="entry name" value="RNA-binding domain, RBD"/>
    <property type="match status" value="2"/>
</dbReference>
<organism evidence="4 5">
    <name type="scientific">Kluyveromyces marxianus</name>
    <name type="common">Yeast</name>
    <name type="synonym">Candida kefyr</name>
    <dbReference type="NCBI Taxonomy" id="4911"/>
    <lineage>
        <taxon>Eukaryota</taxon>
        <taxon>Fungi</taxon>
        <taxon>Dikarya</taxon>
        <taxon>Ascomycota</taxon>
        <taxon>Saccharomycotina</taxon>
        <taxon>Saccharomycetes</taxon>
        <taxon>Saccharomycetales</taxon>
        <taxon>Saccharomycetaceae</taxon>
        <taxon>Kluyveromyces</taxon>
    </lineage>
</organism>
<feature type="domain" description="RRM" evidence="3">
    <location>
        <begin position="299"/>
        <end position="376"/>
    </location>
</feature>
<feature type="compositionally biased region" description="Low complexity" evidence="2">
    <location>
        <begin position="765"/>
        <end position="792"/>
    </location>
</feature>